<accession>A0AAN7VR74</accession>
<dbReference type="AlphaFoldDB" id="A0AAN7VR74"/>
<protein>
    <recommendedName>
        <fullName evidence="1">ISXO2-like transposase domain-containing protein</fullName>
    </recommendedName>
</protein>
<proteinExistence type="predicted"/>
<keyword evidence="3" id="KW-1185">Reference proteome</keyword>
<evidence type="ECO:0000313" key="2">
    <source>
        <dbReference type="EMBL" id="KAK5648289.1"/>
    </source>
</evidence>
<evidence type="ECO:0000313" key="3">
    <source>
        <dbReference type="Proteomes" id="UP001329430"/>
    </source>
</evidence>
<dbReference type="PANTHER" id="PTHR47163:SF2">
    <property type="entry name" value="SI:DKEY-17M8.2"/>
    <property type="match status" value="1"/>
</dbReference>
<dbReference type="InterPro" id="IPR024445">
    <property type="entry name" value="Tnp_ISXO2-like"/>
</dbReference>
<evidence type="ECO:0000259" key="1">
    <source>
        <dbReference type="SMART" id="SM01126"/>
    </source>
</evidence>
<dbReference type="Pfam" id="PF12762">
    <property type="entry name" value="DDE_Tnp_IS1595"/>
    <property type="match status" value="1"/>
</dbReference>
<comment type="caution">
    <text evidence="2">The sequence shown here is derived from an EMBL/GenBank/DDBJ whole genome shotgun (WGS) entry which is preliminary data.</text>
</comment>
<organism evidence="2 3">
    <name type="scientific">Pyrocoelia pectoralis</name>
    <dbReference type="NCBI Taxonomy" id="417401"/>
    <lineage>
        <taxon>Eukaryota</taxon>
        <taxon>Metazoa</taxon>
        <taxon>Ecdysozoa</taxon>
        <taxon>Arthropoda</taxon>
        <taxon>Hexapoda</taxon>
        <taxon>Insecta</taxon>
        <taxon>Pterygota</taxon>
        <taxon>Neoptera</taxon>
        <taxon>Endopterygota</taxon>
        <taxon>Coleoptera</taxon>
        <taxon>Polyphaga</taxon>
        <taxon>Elateriformia</taxon>
        <taxon>Elateroidea</taxon>
        <taxon>Lampyridae</taxon>
        <taxon>Lampyrinae</taxon>
        <taxon>Pyrocoelia</taxon>
    </lineage>
</organism>
<name>A0AAN7VR74_9COLE</name>
<reference evidence="2 3" key="1">
    <citation type="journal article" date="2024" name="Insects">
        <title>An Improved Chromosome-Level Genome Assembly of the Firefly Pyrocoelia pectoralis.</title>
        <authorList>
            <person name="Fu X."/>
            <person name="Meyer-Rochow V.B."/>
            <person name="Ballantyne L."/>
            <person name="Zhu X."/>
        </authorList>
    </citation>
    <scope>NUCLEOTIDE SEQUENCE [LARGE SCALE GENOMIC DNA]</scope>
    <source>
        <strain evidence="2">XCY_ONT2</strain>
    </source>
</reference>
<dbReference type="PANTHER" id="PTHR47163">
    <property type="entry name" value="DDE_TNP_IS1595 DOMAIN-CONTAINING PROTEIN"/>
    <property type="match status" value="1"/>
</dbReference>
<feature type="domain" description="ISXO2-like transposase" evidence="1">
    <location>
        <begin position="33"/>
        <end position="176"/>
    </location>
</feature>
<dbReference type="EMBL" id="JAVRBK010000002">
    <property type="protein sequence ID" value="KAK5648289.1"/>
    <property type="molecule type" value="Genomic_DNA"/>
</dbReference>
<gene>
    <name evidence="2" type="ORF">RI129_003181</name>
</gene>
<dbReference type="Proteomes" id="UP001329430">
    <property type="component" value="Chromosome 2"/>
</dbReference>
<sequence length="212" mass="24224">MKRMIRISNHTFVDWACFCREVVLNAFIDKKEKLGGIGVTVEIDESKFGRRKYHRGHRVEGQWIFGGYERGSGRVFMVAVEDRGRATLLPIIKDWILPGTTVISDFWKAYDCLQDEGYEHLKVNHSLHFKDPVTGAHSNSIESSWCAAKTSFSSSGRIKAHIPGNLARYMFEKRCDQMGLDRAVEFLTLAGLLYRDSVEPVDEVLDDDVDFE</sequence>
<dbReference type="SMART" id="SM01126">
    <property type="entry name" value="DDE_Tnp_IS1595"/>
    <property type="match status" value="1"/>
</dbReference>
<dbReference type="InterPro" id="IPR053164">
    <property type="entry name" value="IS1016-like_transposase"/>
</dbReference>